<protein>
    <submittedName>
        <fullName evidence="2">Uncharacterized protein</fullName>
    </submittedName>
</protein>
<gene>
    <name evidence="2" type="ORF">EJ05DRAFT_541436</name>
</gene>
<dbReference type="GO" id="GO:0016747">
    <property type="term" value="F:acyltransferase activity, transferring groups other than amino-acyl groups"/>
    <property type="evidence" value="ECO:0007669"/>
    <property type="project" value="TreeGrafter"/>
</dbReference>
<dbReference type="InterPro" id="IPR050317">
    <property type="entry name" value="Plant_Fungal_Acyltransferase"/>
</dbReference>
<dbReference type="GeneID" id="54490716"/>
<evidence type="ECO:0000313" key="3">
    <source>
        <dbReference type="Proteomes" id="UP000799437"/>
    </source>
</evidence>
<dbReference type="PANTHER" id="PTHR31642:SF310">
    <property type="entry name" value="FATTY ALCOHOL:CAFFEOYL-COA ACYLTRANSFERASE"/>
    <property type="match status" value="1"/>
</dbReference>
<dbReference type="Proteomes" id="UP000799437">
    <property type="component" value="Unassembled WGS sequence"/>
</dbReference>
<proteinExistence type="predicted"/>
<name>A0A6A6VT55_9PEZI</name>
<accession>A0A6A6VT55</accession>
<dbReference type="InterPro" id="IPR023213">
    <property type="entry name" value="CAT-like_dom_sf"/>
</dbReference>
<dbReference type="OrthoDB" id="1862401at2759"/>
<evidence type="ECO:0000313" key="2">
    <source>
        <dbReference type="EMBL" id="KAF2753858.1"/>
    </source>
</evidence>
<dbReference type="Pfam" id="PF02458">
    <property type="entry name" value="Transferase"/>
    <property type="match status" value="1"/>
</dbReference>
<dbReference type="RefSeq" id="XP_033596309.1">
    <property type="nucleotide sequence ID" value="XM_033749662.1"/>
</dbReference>
<sequence>MQGSFSTIPCAYVFENTSSVTDFMPTEQLKKALANTLETFSILLGHLRHKVTGNILIELDPDNINHPEFLDWPPSVVTVGPIATTASDSEIHMLNVHVIRLKENSGLVLFISVLHYAFDDANFFVFVNSWADTMYGMVHSAVPPIRRTYSFDRSIVRSYLTTSGQVLIDPTSHAIYSTPNVIIDWSTLLSHTTLGAMLSKTTGLAKGEAHLFHVSQRKLNELHQMLQPHLIFGTSHISDNDILVALIRKLGPPQVEEHASVRVPFDLRSRLNVKENYTENCLTGLLIRDQVNDLRRPTNAATLADAAAQVQSTVSSVSPQLVSEFVELISAHPTSYLRPLALTASRMRTFLVCTTCVSLTPLFASSLSIVAFLPPMPSTDGVNVLLSSNPTAMKGMLVDPFWENVGELVW</sequence>
<organism evidence="2 3">
    <name type="scientific">Pseudovirgaria hyperparasitica</name>
    <dbReference type="NCBI Taxonomy" id="470096"/>
    <lineage>
        <taxon>Eukaryota</taxon>
        <taxon>Fungi</taxon>
        <taxon>Dikarya</taxon>
        <taxon>Ascomycota</taxon>
        <taxon>Pezizomycotina</taxon>
        <taxon>Dothideomycetes</taxon>
        <taxon>Dothideomycetes incertae sedis</taxon>
        <taxon>Acrospermales</taxon>
        <taxon>Acrospermaceae</taxon>
        <taxon>Pseudovirgaria</taxon>
    </lineage>
</organism>
<dbReference type="EMBL" id="ML996582">
    <property type="protein sequence ID" value="KAF2753858.1"/>
    <property type="molecule type" value="Genomic_DNA"/>
</dbReference>
<dbReference type="AlphaFoldDB" id="A0A6A6VT55"/>
<dbReference type="Gene3D" id="3.30.559.10">
    <property type="entry name" value="Chloramphenicol acetyltransferase-like domain"/>
    <property type="match status" value="2"/>
</dbReference>
<reference evidence="2" key="1">
    <citation type="journal article" date="2020" name="Stud. Mycol.">
        <title>101 Dothideomycetes genomes: a test case for predicting lifestyles and emergence of pathogens.</title>
        <authorList>
            <person name="Haridas S."/>
            <person name="Albert R."/>
            <person name="Binder M."/>
            <person name="Bloem J."/>
            <person name="Labutti K."/>
            <person name="Salamov A."/>
            <person name="Andreopoulos B."/>
            <person name="Baker S."/>
            <person name="Barry K."/>
            <person name="Bills G."/>
            <person name="Bluhm B."/>
            <person name="Cannon C."/>
            <person name="Castanera R."/>
            <person name="Culley D."/>
            <person name="Daum C."/>
            <person name="Ezra D."/>
            <person name="Gonzalez J."/>
            <person name="Henrissat B."/>
            <person name="Kuo A."/>
            <person name="Liang C."/>
            <person name="Lipzen A."/>
            <person name="Lutzoni F."/>
            <person name="Magnuson J."/>
            <person name="Mondo S."/>
            <person name="Nolan M."/>
            <person name="Ohm R."/>
            <person name="Pangilinan J."/>
            <person name="Park H.-J."/>
            <person name="Ramirez L."/>
            <person name="Alfaro M."/>
            <person name="Sun H."/>
            <person name="Tritt A."/>
            <person name="Yoshinaga Y."/>
            <person name="Zwiers L.-H."/>
            <person name="Turgeon B."/>
            <person name="Goodwin S."/>
            <person name="Spatafora J."/>
            <person name="Crous P."/>
            <person name="Grigoriev I."/>
        </authorList>
    </citation>
    <scope>NUCLEOTIDE SEQUENCE</scope>
    <source>
        <strain evidence="2">CBS 121739</strain>
    </source>
</reference>
<keyword evidence="3" id="KW-1185">Reference proteome</keyword>
<dbReference type="PANTHER" id="PTHR31642">
    <property type="entry name" value="TRICHOTHECENE 3-O-ACETYLTRANSFERASE"/>
    <property type="match status" value="1"/>
</dbReference>
<evidence type="ECO:0000256" key="1">
    <source>
        <dbReference type="ARBA" id="ARBA00022679"/>
    </source>
</evidence>
<dbReference type="GO" id="GO:0044550">
    <property type="term" value="P:secondary metabolite biosynthetic process"/>
    <property type="evidence" value="ECO:0007669"/>
    <property type="project" value="TreeGrafter"/>
</dbReference>
<keyword evidence="1" id="KW-0808">Transferase</keyword>